<dbReference type="Pfam" id="PF05362">
    <property type="entry name" value="Lon_C"/>
    <property type="match status" value="1"/>
</dbReference>
<dbReference type="GO" id="GO:0006508">
    <property type="term" value="P:proteolysis"/>
    <property type="evidence" value="ECO:0007669"/>
    <property type="project" value="InterPro"/>
</dbReference>
<comment type="subcellular location">
    <subcellularLocation>
        <location evidence="1">Membrane</location>
        <topology evidence="1">Multi-pass membrane protein</topology>
    </subcellularLocation>
</comment>
<dbReference type="KEGG" id="ipc:IPA_09760"/>
<evidence type="ECO:0000259" key="2">
    <source>
        <dbReference type="Pfam" id="PF05362"/>
    </source>
</evidence>
<dbReference type="SUPFAM" id="SSF54211">
    <property type="entry name" value="Ribosomal protein S5 domain 2-like"/>
    <property type="match status" value="1"/>
</dbReference>
<protein>
    <recommendedName>
        <fullName evidence="2">Lon proteolytic domain-containing protein</fullName>
    </recommendedName>
</protein>
<gene>
    <name evidence="3" type="ORF">IPA_09760</name>
</gene>
<evidence type="ECO:0000313" key="3">
    <source>
        <dbReference type="EMBL" id="UXD22938.1"/>
    </source>
</evidence>
<accession>A0A977PLF4</accession>
<dbReference type="InterPro" id="IPR008269">
    <property type="entry name" value="Lon_proteolytic"/>
</dbReference>
<dbReference type="GO" id="GO:0016020">
    <property type="term" value="C:membrane"/>
    <property type="evidence" value="ECO:0007669"/>
    <property type="project" value="UniProtKB-SubCell"/>
</dbReference>
<dbReference type="Proteomes" id="UP001063698">
    <property type="component" value="Chromosome"/>
</dbReference>
<dbReference type="EMBL" id="CP006868">
    <property type="protein sequence ID" value="UXD22938.1"/>
    <property type="molecule type" value="Genomic_DNA"/>
</dbReference>
<reference evidence="3" key="1">
    <citation type="submission" date="2013-11" db="EMBL/GenBank/DDBJ databases">
        <title>Comparative genomics of Ignicoccus.</title>
        <authorList>
            <person name="Podar M."/>
        </authorList>
    </citation>
    <scope>NUCLEOTIDE SEQUENCE</scope>
    <source>
        <strain evidence="3">DSM 13166</strain>
    </source>
</reference>
<dbReference type="GO" id="GO:0004252">
    <property type="term" value="F:serine-type endopeptidase activity"/>
    <property type="evidence" value="ECO:0007669"/>
    <property type="project" value="InterPro"/>
</dbReference>
<proteinExistence type="predicted"/>
<keyword evidence="4" id="KW-1185">Reference proteome</keyword>
<organism evidence="3 4">
    <name type="scientific">Ignicoccus pacificus DSM 13166</name>
    <dbReference type="NCBI Taxonomy" id="940294"/>
    <lineage>
        <taxon>Archaea</taxon>
        <taxon>Thermoproteota</taxon>
        <taxon>Thermoprotei</taxon>
        <taxon>Desulfurococcales</taxon>
        <taxon>Desulfurococcaceae</taxon>
        <taxon>Ignicoccus</taxon>
    </lineage>
</organism>
<sequence length="167" mass="17753">MRRFALVLIALFFAITPSFAFSKCYSNVTTVTVPVVGVTLTPFGEKGVVGSLQVTVAYPGKGQIYVSSEPLTEVDTQGIARIAVLVASMLAHKDWTKYDFFFHFKTPSVIVGGPSAGMPMTVAVYCALTHQKPKPYVAGTGTISPDATIGPVGGSLCQDEGSCRKRI</sequence>
<dbReference type="AlphaFoldDB" id="A0A977PLF4"/>
<evidence type="ECO:0000256" key="1">
    <source>
        <dbReference type="ARBA" id="ARBA00004141"/>
    </source>
</evidence>
<evidence type="ECO:0000313" key="4">
    <source>
        <dbReference type="Proteomes" id="UP001063698"/>
    </source>
</evidence>
<name>A0A977PLF4_9CREN</name>
<dbReference type="Gene3D" id="3.30.230.10">
    <property type="match status" value="1"/>
</dbReference>
<feature type="domain" description="Lon proteolytic" evidence="2">
    <location>
        <begin position="56"/>
        <end position="154"/>
    </location>
</feature>
<dbReference type="GO" id="GO:0004176">
    <property type="term" value="F:ATP-dependent peptidase activity"/>
    <property type="evidence" value="ECO:0007669"/>
    <property type="project" value="InterPro"/>
</dbReference>
<dbReference type="InterPro" id="IPR014721">
    <property type="entry name" value="Ribsml_uS5_D2-typ_fold_subgr"/>
</dbReference>
<dbReference type="InterPro" id="IPR020568">
    <property type="entry name" value="Ribosomal_Su5_D2-typ_SF"/>
</dbReference>